<dbReference type="EMBL" id="QHKO01000007">
    <property type="protein sequence ID" value="RAL20900.1"/>
    <property type="molecule type" value="Genomic_DNA"/>
</dbReference>
<dbReference type="Gene3D" id="3.40.50.300">
    <property type="entry name" value="P-loop containing nucleotide triphosphate hydrolases"/>
    <property type="match status" value="1"/>
</dbReference>
<name>A0A328C4U6_9DELT</name>
<keyword evidence="2" id="KW-0067">ATP-binding</keyword>
<reference evidence="2 3" key="1">
    <citation type="submission" date="2018-05" db="EMBL/GenBank/DDBJ databases">
        <title>Lujinxingia marina gen. nov. sp. nov., a new facultative anaerobic member of the class Deltaproteobacteria, and proposal of Lujinxingaceae fam. nov.</title>
        <authorList>
            <person name="Li C.-M."/>
        </authorList>
    </citation>
    <scope>NUCLEOTIDE SEQUENCE [LARGE SCALE GENOMIC DNA]</scope>
    <source>
        <strain evidence="2 3">B210</strain>
    </source>
</reference>
<dbReference type="InterPro" id="IPR027417">
    <property type="entry name" value="P-loop_NTPase"/>
</dbReference>
<evidence type="ECO:0000313" key="2">
    <source>
        <dbReference type="EMBL" id="RAL20900.1"/>
    </source>
</evidence>
<dbReference type="Pfam" id="PF13304">
    <property type="entry name" value="AAA_21"/>
    <property type="match status" value="1"/>
</dbReference>
<dbReference type="Proteomes" id="UP000249169">
    <property type="component" value="Unassembled WGS sequence"/>
</dbReference>
<sequence>MLIEFRVSNYRSFRDENVFSLVAAGRDKTHPDNTIDDVAQKGFQLLRSAVIYGANASGKTNLLRALDFVQTAVTDSAKWQKGDPIEGIAPFRLDAELQSQPSRFEIVFVQDGVRFEYGFVIDRQRVHEEWLFAYPKKVAQTWFQRDASLGEEGWTWGANLKGQKKQIAELTRDNALFLSVAAQLNHEQLSPVFQWFQRQLRPLFDTNFSPSLNSYTTHVAAQSDEHRAKIAMFLRTADFGIADIEISRQRFDETMLPQNLPDDLKKKFLQEFKDAERLDIQTLHRTTEGKTVSFSFDDESHGTRNFYGLTGPLLDVLENGRILVVDELDTSLHPLLVRKIVELFHSPEFNTNNAQLIFNTHDTSLLDPSLFRRDQIWFTEKDRDGASHLYPLSDFKPRKDEALERGYLAGRYRALPFIGRLEF</sequence>
<dbReference type="InterPro" id="IPR003959">
    <property type="entry name" value="ATPase_AAA_core"/>
</dbReference>
<accession>A0A328C4U6</accession>
<dbReference type="GO" id="GO:0005524">
    <property type="term" value="F:ATP binding"/>
    <property type="evidence" value="ECO:0007669"/>
    <property type="project" value="UniProtKB-KW"/>
</dbReference>
<gene>
    <name evidence="2" type="ORF">DL240_14550</name>
</gene>
<dbReference type="OrthoDB" id="9809324at2"/>
<dbReference type="PANTHER" id="PTHR40396">
    <property type="entry name" value="ATPASE-LIKE PROTEIN"/>
    <property type="match status" value="1"/>
</dbReference>
<feature type="domain" description="ATPase AAA-type core" evidence="1">
    <location>
        <begin position="49"/>
        <end position="367"/>
    </location>
</feature>
<evidence type="ECO:0000259" key="1">
    <source>
        <dbReference type="Pfam" id="PF13304"/>
    </source>
</evidence>
<comment type="caution">
    <text evidence="2">The sequence shown here is derived from an EMBL/GenBank/DDBJ whole genome shotgun (WGS) entry which is preliminary data.</text>
</comment>
<keyword evidence="3" id="KW-1185">Reference proteome</keyword>
<dbReference type="AlphaFoldDB" id="A0A328C4U6"/>
<dbReference type="PANTHER" id="PTHR40396:SF1">
    <property type="entry name" value="ATPASE AAA-TYPE CORE DOMAIN-CONTAINING PROTEIN"/>
    <property type="match status" value="1"/>
</dbReference>
<protein>
    <submittedName>
        <fullName evidence="2">ATP-binding protein</fullName>
    </submittedName>
</protein>
<dbReference type="SUPFAM" id="SSF52540">
    <property type="entry name" value="P-loop containing nucleoside triphosphate hydrolases"/>
    <property type="match status" value="1"/>
</dbReference>
<dbReference type="GO" id="GO:0016887">
    <property type="term" value="F:ATP hydrolysis activity"/>
    <property type="evidence" value="ECO:0007669"/>
    <property type="project" value="InterPro"/>
</dbReference>
<keyword evidence="2" id="KW-0547">Nucleotide-binding</keyword>
<evidence type="ECO:0000313" key="3">
    <source>
        <dbReference type="Proteomes" id="UP000249169"/>
    </source>
</evidence>
<proteinExistence type="predicted"/>
<organism evidence="2 3">
    <name type="scientific">Lujinxingia litoralis</name>
    <dbReference type="NCBI Taxonomy" id="2211119"/>
    <lineage>
        <taxon>Bacteria</taxon>
        <taxon>Deltaproteobacteria</taxon>
        <taxon>Bradymonadales</taxon>
        <taxon>Lujinxingiaceae</taxon>
        <taxon>Lujinxingia</taxon>
    </lineage>
</organism>
<dbReference type="RefSeq" id="WP_111730631.1">
    <property type="nucleotide sequence ID" value="NZ_QHKO01000007.1"/>
</dbReference>